<evidence type="ECO:0000313" key="2">
    <source>
        <dbReference type="Proteomes" id="UP000016587"/>
    </source>
</evidence>
<dbReference type="OrthoDB" id="9771966at2"/>
<dbReference type="SUPFAM" id="SSF53649">
    <property type="entry name" value="Alkaline phosphatase-like"/>
    <property type="match status" value="1"/>
</dbReference>
<dbReference type="HOGENOM" id="CLU_024306_0_0_7"/>
<protein>
    <submittedName>
        <fullName evidence="1">Putative type I phosphodiesterase/nucleotide pyrophosphatase</fullName>
    </submittedName>
</protein>
<keyword evidence="2" id="KW-1185">Reference proteome</keyword>
<dbReference type="PANTHER" id="PTHR10151">
    <property type="entry name" value="ECTONUCLEOTIDE PYROPHOSPHATASE/PHOSPHODIESTERASE"/>
    <property type="match status" value="1"/>
</dbReference>
<sequence length="535" mass="59084">MTDSKILVIGWDGATFDIIKPLVDAGRMPTMARLLAEGMHAPLNSTTPAVTPVAWSSFMTGVHPGSHGIFDAFRYDATHRTLRMVHAGMRTAPTIFKILDDRGRPSGALNIPMTWPPDKLTHGFVYTGMFTAGEAQDRVHPPELAAEVLRLTGTPALEPTSHADPSTYLQHILQNIHNQETLTRHMMQSRPWDLLTSVFIDSDRVQHYYWKYLDPSHPEHATLGDAIGQVYVALDAALGRLLAAAPEGTRLCMVSDHGAGPLHTTIFLNKWLMDQGFLVLKQDLHAVLAAGKHHQDPSPLKLLAKRLLPERLAGHIRRFIARGQQVMRDRFLELVDWERTTAISEGVSGGIYLNTAIMDQARRDEVERALIAELPRLVDPRTGERVITAVRRRAELFTGVAAEHAPDLLVACARGYQIIVPNELLRFNERFDGGLFLAHKWSGRHEQFGILVLHGPGVRHASLPQANIPDVAPTLLHLLGEAVPAHMEGRVLLEALEDGQAATIDTASAQATEGRQLSAEEEAAIARQLQDLGYL</sequence>
<evidence type="ECO:0000313" key="1">
    <source>
        <dbReference type="EMBL" id="AGW12027.1"/>
    </source>
</evidence>
<dbReference type="PATRIC" id="fig|1121448.10.peg.89"/>
<organism evidence="1 2">
    <name type="scientific">Megalodesulfovibrio gigas (strain ATCC 19364 / DSM 1382 / NCIMB 9332 / VKM B-1759)</name>
    <name type="common">Desulfovibrio gigas</name>
    <dbReference type="NCBI Taxonomy" id="1121448"/>
    <lineage>
        <taxon>Bacteria</taxon>
        <taxon>Pseudomonadati</taxon>
        <taxon>Thermodesulfobacteriota</taxon>
        <taxon>Desulfovibrionia</taxon>
        <taxon>Desulfovibrionales</taxon>
        <taxon>Desulfovibrionaceae</taxon>
        <taxon>Megalodesulfovibrio</taxon>
    </lineage>
</organism>
<dbReference type="Pfam" id="PF01663">
    <property type="entry name" value="Phosphodiest"/>
    <property type="match status" value="1"/>
</dbReference>
<gene>
    <name evidence="1" type="ORF">DGI_0090</name>
</gene>
<dbReference type="Proteomes" id="UP000016587">
    <property type="component" value="Chromosome"/>
</dbReference>
<reference evidence="2" key="2">
    <citation type="submission" date="2013-07" db="EMBL/GenBank/DDBJ databases">
        <authorList>
            <person name="Morais-Silva F.O."/>
            <person name="Rezende A.M."/>
            <person name="Pimentel C."/>
            <person name="Resende D.M."/>
            <person name="Santos C.I."/>
            <person name="Clemente C."/>
            <person name="de Oliveira L.M."/>
            <person name="da Silva S.M."/>
            <person name="Costa D.A."/>
            <person name="Varela-Raposo A."/>
            <person name="Horacio E.C.A."/>
            <person name="Matos M."/>
            <person name="Flores O."/>
            <person name="Ruiz J.C."/>
            <person name="Rodrigues-Pousada C."/>
        </authorList>
    </citation>
    <scope>NUCLEOTIDE SEQUENCE [LARGE SCALE GENOMIC DNA]</scope>
    <source>
        <strain evidence="2">ATCC 19364 / DSM 1382 / NCIMB 9332 / VKM B-1759</strain>
    </source>
</reference>
<dbReference type="KEGG" id="dgg:DGI_0090"/>
<dbReference type="eggNOG" id="COG3379">
    <property type="taxonomic scope" value="Bacteria"/>
</dbReference>
<dbReference type="PANTHER" id="PTHR10151:SF120">
    <property type="entry name" value="BIS(5'-ADENOSYL)-TRIPHOSPHATASE"/>
    <property type="match status" value="1"/>
</dbReference>
<reference evidence="1 2" key="1">
    <citation type="journal article" date="2013" name="J. Bacteriol.">
        <title>Roles of HynAB and Ech, the only two hydrogenases found in the model sulfate reducer Desulfovibrio gigas.</title>
        <authorList>
            <person name="Morais-Silva F.O."/>
            <person name="Santos C.I."/>
            <person name="Rodrigues R."/>
            <person name="Pereira I.A."/>
            <person name="Rodrigues-Pousada C."/>
        </authorList>
    </citation>
    <scope>NUCLEOTIDE SEQUENCE [LARGE SCALE GENOMIC DNA]</scope>
    <source>
        <strain evidence="2">ATCC 19364 / DSM 1382 / NCIMB 9332 / VKM B-1759</strain>
    </source>
</reference>
<dbReference type="InterPro" id="IPR017850">
    <property type="entry name" value="Alkaline_phosphatase_core_sf"/>
</dbReference>
<dbReference type="GO" id="GO:0016787">
    <property type="term" value="F:hydrolase activity"/>
    <property type="evidence" value="ECO:0007669"/>
    <property type="project" value="UniProtKB-ARBA"/>
</dbReference>
<dbReference type="AlphaFoldDB" id="T2G810"/>
<accession>T2G810</accession>
<proteinExistence type="predicted"/>
<dbReference type="RefSeq" id="WP_021758600.1">
    <property type="nucleotide sequence ID" value="NC_022444.1"/>
</dbReference>
<dbReference type="EMBL" id="CP006585">
    <property type="protein sequence ID" value="AGW12027.1"/>
    <property type="molecule type" value="Genomic_DNA"/>
</dbReference>
<dbReference type="Gene3D" id="3.40.720.10">
    <property type="entry name" value="Alkaline Phosphatase, subunit A"/>
    <property type="match status" value="2"/>
</dbReference>
<dbReference type="InterPro" id="IPR002591">
    <property type="entry name" value="Phosphodiest/P_Trfase"/>
</dbReference>
<name>T2G810_MEGG1</name>